<keyword evidence="5 9" id="KW-0799">Topoisomerase</keyword>
<evidence type="ECO:0000256" key="5">
    <source>
        <dbReference type="ARBA" id="ARBA00023029"/>
    </source>
</evidence>
<gene>
    <name evidence="9" type="primary">gyrA</name>
    <name evidence="13" type="ORF">COW36_22880</name>
</gene>
<dbReference type="SMART" id="SM00434">
    <property type="entry name" value="TOP4c"/>
    <property type="match status" value="1"/>
</dbReference>
<dbReference type="FunFam" id="3.30.1360.40:FF:000002">
    <property type="entry name" value="DNA gyrase subunit A"/>
    <property type="match status" value="1"/>
</dbReference>
<dbReference type="Gene3D" id="2.120.10.90">
    <property type="entry name" value="DNA gyrase/topoisomerase IV, subunit A, C-terminal"/>
    <property type="match status" value="1"/>
</dbReference>
<dbReference type="FunFam" id="3.90.199.10:FF:000001">
    <property type="entry name" value="DNA gyrase subunit A"/>
    <property type="match status" value="1"/>
</dbReference>
<dbReference type="GO" id="GO:0006261">
    <property type="term" value="P:DNA-templated DNA replication"/>
    <property type="evidence" value="ECO:0007669"/>
    <property type="project" value="UniProtKB-UniRule"/>
</dbReference>
<dbReference type="GO" id="GO:0009330">
    <property type="term" value="C:DNA topoisomerase type II (double strand cut, ATP-hydrolyzing) complex"/>
    <property type="evidence" value="ECO:0007669"/>
    <property type="project" value="TreeGrafter"/>
</dbReference>
<dbReference type="InterPro" id="IPR006691">
    <property type="entry name" value="GyrA/parC_rep"/>
</dbReference>
<evidence type="ECO:0000256" key="8">
    <source>
        <dbReference type="ARBA" id="ARBA00063644"/>
    </source>
</evidence>
<evidence type="ECO:0000313" key="13">
    <source>
        <dbReference type="EMBL" id="PIW14096.1"/>
    </source>
</evidence>
<dbReference type="InterPro" id="IPR013757">
    <property type="entry name" value="Topo_IIA_A_a_sf"/>
</dbReference>
<dbReference type="FunFam" id="1.10.268.10:FF:000001">
    <property type="entry name" value="DNA gyrase subunit A"/>
    <property type="match status" value="1"/>
</dbReference>
<dbReference type="EMBL" id="PFFQ01000064">
    <property type="protein sequence ID" value="PIW14096.1"/>
    <property type="molecule type" value="Genomic_DNA"/>
</dbReference>
<reference evidence="13 14" key="1">
    <citation type="submission" date="2017-09" db="EMBL/GenBank/DDBJ databases">
        <title>Depth-based differentiation of microbial function through sediment-hosted aquifers and enrichment of novel symbionts in the deep terrestrial subsurface.</title>
        <authorList>
            <person name="Probst A.J."/>
            <person name="Ladd B."/>
            <person name="Jarett J.K."/>
            <person name="Geller-Mcgrath D.E."/>
            <person name="Sieber C.M."/>
            <person name="Emerson J.B."/>
            <person name="Anantharaman K."/>
            <person name="Thomas B.C."/>
            <person name="Malmstrom R."/>
            <person name="Stieglmeier M."/>
            <person name="Klingl A."/>
            <person name="Woyke T."/>
            <person name="Ryan C.M."/>
            <person name="Banfield J.F."/>
        </authorList>
    </citation>
    <scope>NUCLEOTIDE SEQUENCE [LARGE SCALE GENOMIC DNA]</scope>
    <source>
        <strain evidence="13">CG17_big_fil_post_rev_8_21_14_2_50_48_46</strain>
    </source>
</reference>
<evidence type="ECO:0000313" key="14">
    <source>
        <dbReference type="Proteomes" id="UP000231019"/>
    </source>
</evidence>
<comment type="miscellaneous">
    <text evidence="9">Few gyrases are as efficient as E.coli at forming negative supercoils. Not all organisms have 2 type II topoisomerases; in organisms with a single type II topoisomerase this enzyme also has to decatenate newly replicated chromosomes.</text>
</comment>
<name>A0A2M7FYI2_9BACT</name>
<proteinExistence type="inferred from homology"/>
<evidence type="ECO:0000256" key="11">
    <source>
        <dbReference type="SAM" id="MobiDB-lite"/>
    </source>
</evidence>
<dbReference type="NCBIfam" id="TIGR01063">
    <property type="entry name" value="gyrA"/>
    <property type="match status" value="1"/>
</dbReference>
<keyword evidence="6 9" id="KW-0238">DNA-binding</keyword>
<comment type="caution">
    <text evidence="13">The sequence shown here is derived from an EMBL/GenBank/DDBJ whole genome shotgun (WGS) entry which is preliminary data.</text>
</comment>
<comment type="similarity">
    <text evidence="2 9">Belongs to the type II topoisomerase GyrA/ParC subunit family.</text>
</comment>
<dbReference type="GO" id="GO:0005737">
    <property type="term" value="C:cytoplasm"/>
    <property type="evidence" value="ECO:0007669"/>
    <property type="project" value="UniProtKB-SubCell"/>
</dbReference>
<dbReference type="InterPro" id="IPR050220">
    <property type="entry name" value="Type_II_DNA_Topoisomerases"/>
</dbReference>
<dbReference type="GO" id="GO:0005524">
    <property type="term" value="F:ATP binding"/>
    <property type="evidence" value="ECO:0007669"/>
    <property type="project" value="UniProtKB-UniRule"/>
</dbReference>
<dbReference type="PANTHER" id="PTHR43493">
    <property type="entry name" value="DNA GYRASE/TOPOISOMERASE SUBUNIT A"/>
    <property type="match status" value="1"/>
</dbReference>
<evidence type="ECO:0000256" key="6">
    <source>
        <dbReference type="ARBA" id="ARBA00023125"/>
    </source>
</evidence>
<evidence type="ECO:0000256" key="4">
    <source>
        <dbReference type="ARBA" id="ARBA00022840"/>
    </source>
</evidence>
<evidence type="ECO:0000256" key="10">
    <source>
        <dbReference type="PROSITE-ProRule" id="PRU01384"/>
    </source>
</evidence>
<comment type="catalytic activity">
    <reaction evidence="1 9 10">
        <text>ATP-dependent breakage, passage and rejoining of double-stranded DNA.</text>
        <dbReference type="EC" id="5.6.2.2"/>
    </reaction>
</comment>
<dbReference type="Proteomes" id="UP000231019">
    <property type="component" value="Unassembled WGS sequence"/>
</dbReference>
<feature type="domain" description="Topo IIA-type catalytic" evidence="12">
    <location>
        <begin position="40"/>
        <end position="505"/>
    </location>
</feature>
<dbReference type="InterPro" id="IPR013758">
    <property type="entry name" value="Topo_IIA_A/C_ab"/>
</dbReference>
<dbReference type="GO" id="GO:0034335">
    <property type="term" value="F:DNA negative supercoiling activity"/>
    <property type="evidence" value="ECO:0007669"/>
    <property type="project" value="UniProtKB-ARBA"/>
</dbReference>
<feature type="compositionally biased region" description="Low complexity" evidence="11">
    <location>
        <begin position="827"/>
        <end position="853"/>
    </location>
</feature>
<dbReference type="Gene3D" id="3.30.1360.40">
    <property type="match status" value="1"/>
</dbReference>
<dbReference type="AlphaFoldDB" id="A0A2M7FYI2"/>
<dbReference type="SUPFAM" id="SSF101904">
    <property type="entry name" value="GyrA/ParC C-terminal domain-like"/>
    <property type="match status" value="1"/>
</dbReference>
<comment type="subunit">
    <text evidence="9">Heterotetramer, composed of two GyrA and two GyrB chains. In the heterotetramer, GyrA contains the active site tyrosine that forms a transient covalent intermediate with DNA, while GyrB binds cofactors and catalyzes ATP hydrolysis.</text>
</comment>
<dbReference type="InterPro" id="IPR002205">
    <property type="entry name" value="Topo_IIA_dom_A"/>
</dbReference>
<keyword evidence="9" id="KW-0963">Cytoplasm</keyword>
<dbReference type="InterPro" id="IPR005743">
    <property type="entry name" value="GyrA"/>
</dbReference>
<dbReference type="FunFam" id="2.120.10.90:FF:000005">
    <property type="entry name" value="DNA topoisomerase 4 subunit A"/>
    <property type="match status" value="1"/>
</dbReference>
<dbReference type="Pfam" id="PF00521">
    <property type="entry name" value="DNA_topoisoIV"/>
    <property type="match status" value="1"/>
</dbReference>
<dbReference type="GO" id="GO:0005694">
    <property type="term" value="C:chromosome"/>
    <property type="evidence" value="ECO:0007669"/>
    <property type="project" value="InterPro"/>
</dbReference>
<dbReference type="GO" id="GO:0006265">
    <property type="term" value="P:DNA topological change"/>
    <property type="evidence" value="ECO:0007669"/>
    <property type="project" value="UniProtKB-UniRule"/>
</dbReference>
<feature type="region of interest" description="Disordered" evidence="11">
    <location>
        <begin position="811"/>
        <end position="853"/>
    </location>
</feature>
<dbReference type="InterPro" id="IPR013760">
    <property type="entry name" value="Topo_IIA-like_dom_sf"/>
</dbReference>
<dbReference type="Gene3D" id="1.10.268.10">
    <property type="entry name" value="Topoisomerase, domain 3"/>
    <property type="match status" value="1"/>
</dbReference>
<evidence type="ECO:0000256" key="1">
    <source>
        <dbReference type="ARBA" id="ARBA00000185"/>
    </source>
</evidence>
<dbReference type="GO" id="GO:0003677">
    <property type="term" value="F:DNA binding"/>
    <property type="evidence" value="ECO:0007669"/>
    <property type="project" value="UniProtKB-UniRule"/>
</dbReference>
<sequence>MTTDQAPPAEQESSPFVTIQDEMKQSFMDYAMSVIVSRALPDVRDGLKPVHRRILYAMHEMGMTPDKPFKKSARIVGEVLGKYHPHGDSAVYDTMVRMAQPFSLRHMMVDGQGNFGSIDGDSAAAMRYTEARLSKFAMEMLADLDCNTVGFTPNFDGSLEEPIVMPSKAPNLLINGVTGIAVGMATEVAPHNLKEVCEGLVYLIDNPDASILDLMDFIKGPDFPTGGIILGNRGIREAFETGRGKVTMRAVIDFEEGHGRERDRLIVKEIPFQLNKTTLVEHIADLVQTGKLEGIADLRDESDRNGMRICIELKRDANSQVVLNNLYQQTRLQSNYNYNMVALVNNQPRLLSLKDILQEFLKHRIEVIRRRTQFFLDRAEGRAHLVTGFLKVLDNLDAVIETIRASNGTQEAQAALIERFELSERQATAVLEMQLRRLNGLEQKKLETEHSELLLQITDFQHILATPERVATLIREELEKLAANFEDGRRSRLEADPGDFTYEDLIPDEPMVVFMTRQGYIKRSHLDSFEQQKRGGRGVSGIQTRDEDYIAQFAVTNSHDSLLFFTNQGIVYNLKAYEIPETSRQSKGNSVANLLQFREDEEVTAMIPVREFDADKNLVMLTRQGIIKKTPLNAYRNIRRAGLITVNLDEGDVLGWVALTDGQQQILIGTANGMAIKFKEEDVRPTGRTSRGVKAIQLKNDDVVVGMATPQAGQTILTVTNNGYGKRTEIEEYRLQSRAGSGIINIKLRKDGKVASLQAVDGTEELIVVTSQGIVIRQHVRDISVYSRSTKGVMVQRLGEGDKIVAIGLIQEQPEAPESEANTTEGEAAPASETPAVVAAAEPSEVSSENSEN</sequence>
<dbReference type="NCBIfam" id="NF004043">
    <property type="entry name" value="PRK05560.1"/>
    <property type="match status" value="1"/>
</dbReference>
<dbReference type="SUPFAM" id="SSF56719">
    <property type="entry name" value="Type II DNA topoisomerase"/>
    <property type="match status" value="1"/>
</dbReference>
<dbReference type="CDD" id="cd00187">
    <property type="entry name" value="TOP4c"/>
    <property type="match status" value="1"/>
</dbReference>
<evidence type="ECO:0000256" key="3">
    <source>
        <dbReference type="ARBA" id="ARBA00022741"/>
    </source>
</evidence>
<dbReference type="Gene3D" id="3.90.199.10">
    <property type="entry name" value="Topoisomerase II, domain 5"/>
    <property type="match status" value="1"/>
</dbReference>
<evidence type="ECO:0000256" key="2">
    <source>
        <dbReference type="ARBA" id="ARBA00008263"/>
    </source>
</evidence>
<keyword evidence="7 9" id="KW-0413">Isomerase</keyword>
<accession>A0A2M7FYI2</accession>
<dbReference type="PROSITE" id="PS52040">
    <property type="entry name" value="TOPO_IIA"/>
    <property type="match status" value="1"/>
</dbReference>
<keyword evidence="3 9" id="KW-0547">Nucleotide-binding</keyword>
<evidence type="ECO:0000256" key="9">
    <source>
        <dbReference type="HAMAP-Rule" id="MF_01897"/>
    </source>
</evidence>
<comment type="subcellular location">
    <subcellularLocation>
        <location evidence="9">Cytoplasm</location>
    </subcellularLocation>
</comment>
<organism evidence="13 14">
    <name type="scientific">bacterium (Candidatus Blackallbacteria) CG17_big_fil_post_rev_8_21_14_2_50_48_46</name>
    <dbReference type="NCBI Taxonomy" id="2014261"/>
    <lineage>
        <taxon>Bacteria</taxon>
        <taxon>Candidatus Blackallbacteria</taxon>
    </lineage>
</organism>
<keyword evidence="4 9" id="KW-0067">ATP-binding</keyword>
<dbReference type="NCBIfam" id="NF004044">
    <property type="entry name" value="PRK05561.1"/>
    <property type="match status" value="1"/>
</dbReference>
<dbReference type="Pfam" id="PF03989">
    <property type="entry name" value="DNA_gyraseA_C"/>
    <property type="match status" value="6"/>
</dbReference>
<feature type="active site" description="O-(5'-phospho-DNA)-tyrosine intermediate" evidence="9 10">
    <location>
        <position position="128"/>
    </location>
</feature>
<dbReference type="InterPro" id="IPR035516">
    <property type="entry name" value="Gyrase/topoIV_suA_C"/>
</dbReference>
<comment type="subunit">
    <text evidence="8">Heterotetramer composed of ParC and ParE.</text>
</comment>
<feature type="short sequence motif" description="GyrA-box" evidence="9">
    <location>
        <begin position="532"/>
        <end position="538"/>
    </location>
</feature>
<comment type="function">
    <text evidence="9">A type II topoisomerase that negatively supercoils closed circular double-stranded (ds) DNA in an ATP-dependent manner to modulate DNA topology and maintain chromosomes in an underwound state. Negative supercoiling favors strand separation, and DNA replication, transcription, recombination and repair, all of which involve strand separation. Also able to catalyze the interconversion of other topological isomers of dsDNA rings, including catenanes and knotted rings. Type II topoisomerases break and join 2 DNA strands simultaneously in an ATP-dependent manner.</text>
</comment>
<dbReference type="PANTHER" id="PTHR43493:SF5">
    <property type="entry name" value="DNA GYRASE SUBUNIT A, CHLOROPLASTIC_MITOCHONDRIAL"/>
    <property type="match status" value="1"/>
</dbReference>
<evidence type="ECO:0000256" key="7">
    <source>
        <dbReference type="ARBA" id="ARBA00023235"/>
    </source>
</evidence>
<protein>
    <recommendedName>
        <fullName evidence="9">DNA gyrase subunit A</fullName>
        <ecNumber evidence="9">5.6.2.2</ecNumber>
    </recommendedName>
</protein>
<dbReference type="EC" id="5.6.2.2" evidence="9"/>
<dbReference type="HAMAP" id="MF_01897">
    <property type="entry name" value="GyrA"/>
    <property type="match status" value="1"/>
</dbReference>
<evidence type="ECO:0000259" key="12">
    <source>
        <dbReference type="PROSITE" id="PS52040"/>
    </source>
</evidence>